<keyword evidence="1" id="KW-0808">Transferase</keyword>
<reference evidence="2" key="1">
    <citation type="journal article" date="2019" name="Plant Biotechnol. J.">
        <title>Genome sequencing of the Australian wild diploid species Gossypium australe highlights disease resistance and delayed gland morphogenesis.</title>
        <authorList>
            <person name="Cai Y."/>
            <person name="Cai X."/>
            <person name="Wang Q."/>
            <person name="Wang P."/>
            <person name="Zhang Y."/>
            <person name="Cai C."/>
            <person name="Xu Y."/>
            <person name="Wang K."/>
            <person name="Zhou Z."/>
            <person name="Wang C."/>
            <person name="Geng S."/>
            <person name="Li B."/>
            <person name="Dong Q."/>
            <person name="Hou Y."/>
            <person name="Wang H."/>
            <person name="Ai P."/>
            <person name="Liu Z."/>
            <person name="Yi F."/>
            <person name="Sun M."/>
            <person name="An G."/>
            <person name="Cheng J."/>
            <person name="Zhang Y."/>
            <person name="Shi Q."/>
            <person name="Xie Y."/>
            <person name="Shi X."/>
            <person name="Chang Y."/>
            <person name="Huang F."/>
            <person name="Chen Y."/>
            <person name="Hong S."/>
            <person name="Mi L."/>
            <person name="Sun Q."/>
            <person name="Zhang L."/>
            <person name="Zhou B."/>
            <person name="Peng R."/>
            <person name="Zhang X."/>
            <person name="Liu F."/>
        </authorList>
    </citation>
    <scope>NUCLEOTIDE SEQUENCE [LARGE SCALE GENOMIC DNA]</scope>
    <source>
        <strain evidence="2">cv. PA1801</strain>
    </source>
</reference>
<organism evidence="1 2">
    <name type="scientific">Gossypium australe</name>
    <dbReference type="NCBI Taxonomy" id="47621"/>
    <lineage>
        <taxon>Eukaryota</taxon>
        <taxon>Viridiplantae</taxon>
        <taxon>Streptophyta</taxon>
        <taxon>Embryophyta</taxon>
        <taxon>Tracheophyta</taxon>
        <taxon>Spermatophyta</taxon>
        <taxon>Magnoliopsida</taxon>
        <taxon>eudicotyledons</taxon>
        <taxon>Gunneridae</taxon>
        <taxon>Pentapetalae</taxon>
        <taxon>rosids</taxon>
        <taxon>malvids</taxon>
        <taxon>Malvales</taxon>
        <taxon>Malvaceae</taxon>
        <taxon>Malvoideae</taxon>
        <taxon>Gossypium</taxon>
    </lineage>
</organism>
<name>A0A5B6V0Y3_9ROSI</name>
<keyword evidence="1" id="KW-0675">Receptor</keyword>
<keyword evidence="2" id="KW-1185">Reference proteome</keyword>
<dbReference type="PANTHER" id="PTHR46148:SF44">
    <property type="entry name" value="GAG-POL POLYPROTEIN"/>
    <property type="match status" value="1"/>
</dbReference>
<evidence type="ECO:0000313" key="1">
    <source>
        <dbReference type="EMBL" id="KAA3462714.1"/>
    </source>
</evidence>
<evidence type="ECO:0000313" key="2">
    <source>
        <dbReference type="Proteomes" id="UP000325315"/>
    </source>
</evidence>
<dbReference type="EMBL" id="SMMG02000009">
    <property type="protein sequence ID" value="KAA3462714.1"/>
    <property type="molecule type" value="Genomic_DNA"/>
</dbReference>
<comment type="caution">
    <text evidence="1">The sequence shown here is derived from an EMBL/GenBank/DDBJ whole genome shotgun (WGS) entry which is preliminary data.</text>
</comment>
<dbReference type="Proteomes" id="UP000325315">
    <property type="component" value="Unassembled WGS sequence"/>
</dbReference>
<protein>
    <submittedName>
        <fullName evidence="1">Receptor-like protein kinase</fullName>
    </submittedName>
</protein>
<dbReference type="InterPro" id="IPR016197">
    <property type="entry name" value="Chromo-like_dom_sf"/>
</dbReference>
<accession>A0A5B6V0Y3</accession>
<sequence>MGPIAYQLDPIHDVFHVCILRRYRSDPFHVVSVEKIKVLSKKSILFVKVLWQNHGTEEATWEPEDSIRQ</sequence>
<proteinExistence type="predicted"/>
<dbReference type="OrthoDB" id="996762at2759"/>
<keyword evidence="1" id="KW-0418">Kinase</keyword>
<dbReference type="SUPFAM" id="SSF54160">
    <property type="entry name" value="Chromo domain-like"/>
    <property type="match status" value="1"/>
</dbReference>
<gene>
    <name evidence="1" type="ORF">EPI10_029176</name>
</gene>
<dbReference type="GO" id="GO:0016301">
    <property type="term" value="F:kinase activity"/>
    <property type="evidence" value="ECO:0007669"/>
    <property type="project" value="UniProtKB-KW"/>
</dbReference>
<dbReference type="AlphaFoldDB" id="A0A5B6V0Y3"/>
<dbReference type="PANTHER" id="PTHR46148">
    <property type="entry name" value="CHROMO DOMAIN-CONTAINING PROTEIN"/>
    <property type="match status" value="1"/>
</dbReference>